<evidence type="ECO:0000313" key="1">
    <source>
        <dbReference type="EMBL" id="SBT34442.1"/>
    </source>
</evidence>
<sequence length="946" mass="111577">MHYLLKNALNFDNFKNIKLDLINKVEASDRLHSHEENEVFNFLKDKELAAEELKFGARRNSETVFSSVEKKLKHINSLKHYLNTITNLRHDKKLRSHRSIKKGNTAIEIKVDASPLLKNMNNHSYEDKNVVILNNCVPQAGNEGVLSNHALFKTLCKRIEKNGQLKRKTIKKFMLMRVSEVHKNDAQEYAQIKSLKVINGKLNVYLYCCKKYTTENNCYIKNMQIYLKKKIPYKFTINTNVHFVKRNKKFQRYSKTGFLHGNYSNRKAVRNNINGICFTEDMSYIRSENVLPNGHGHGHIMGNNTRFEELPLIINPFKIGVSSNKNEDTDNNNQGKWSNKVNELKKYMQIFQNNFEDMHKSSSSLKNVNLSILRRMSTNNRHKNKKEVNRNKDSRFQFLSNNINFYETLVNKERCKEEIQEKDNYFSGKNIIQNGDLKEIKQKIKIALITLNNIKKNNYKLKFCLEKEIIDNTIHHNELKRSMGSLFSKSALQSVSVGQKCKKKSVHLSRDNVEANKMEDSEDAPFQCNTKNEKRRLQTNVLLHEKNDKLCKSNLCVYNNADNKKREERSNELSETNVKFKYNAITEKPSKRKSNLENKTEEKWNIFKKFMDHEFTGIPNEKLKKEACIKENNVHLSRQSCTLIRKKLNEKNCIFESLKREEENETVNSAKNVHNFKLVVQEKNNAFKKYEREKIYGTRWVSNSSFLNSVKSNTKGEEVKGNVEDFEKVNIKGLCKKKESIDYKIRYVNSASKMIEIFEKNCMHNKKKRPEKEYTGHEDKKTTLLNNKKNNDDYMSKTFNTNAFNSFYYGHKQKKTQDRVNSTHFVKKRTDSEQLILNNEKRKKGDFDLKSVRNIKKIINCKIYVNKQFERINKRNKIAINIIENYIDNRHRTSFIFPNEKEKKNIYMQTHCILEKSGEEKKVKFLPDLYDHYAFLLLNFKNCKVL</sequence>
<evidence type="ECO:0000313" key="2">
    <source>
        <dbReference type="EMBL" id="SBT34886.1"/>
    </source>
</evidence>
<reference evidence="3 4" key="2">
    <citation type="submission" date="2016-05" db="EMBL/GenBank/DDBJ databases">
        <authorList>
            <person name="Naeem Raeece"/>
        </authorList>
    </citation>
    <scope>NUCLEOTIDE SEQUENCE [LARGE SCALE GENOMIC DNA]</scope>
</reference>
<organism evidence="2 3">
    <name type="scientific">Plasmodium ovale wallikeri</name>
    <dbReference type="NCBI Taxonomy" id="864142"/>
    <lineage>
        <taxon>Eukaryota</taxon>
        <taxon>Sar</taxon>
        <taxon>Alveolata</taxon>
        <taxon>Apicomplexa</taxon>
        <taxon>Aconoidasida</taxon>
        <taxon>Haemosporida</taxon>
        <taxon>Plasmodiidae</taxon>
        <taxon>Plasmodium</taxon>
        <taxon>Plasmodium (Plasmodium)</taxon>
    </lineage>
</organism>
<dbReference type="Proteomes" id="UP000078550">
    <property type="component" value="Unassembled WGS sequence"/>
</dbReference>
<dbReference type="EMBL" id="FLRE01000086">
    <property type="protein sequence ID" value="SBT34886.1"/>
    <property type="molecule type" value="Genomic_DNA"/>
</dbReference>
<dbReference type="AlphaFoldDB" id="A0A1A8YTP4"/>
<proteinExistence type="predicted"/>
<evidence type="ECO:0000313" key="4">
    <source>
        <dbReference type="Proteomes" id="UP000078555"/>
    </source>
</evidence>
<name>A0A1A8YTP4_PLAOA</name>
<reference evidence="2" key="1">
    <citation type="submission" date="2016-05" db="EMBL/GenBank/DDBJ databases">
        <authorList>
            <person name="Lavstsen T."/>
            <person name="Jespersen J.S."/>
        </authorList>
    </citation>
    <scope>NUCLEOTIDE SEQUENCE [LARGE SCALE GENOMIC DNA]</scope>
</reference>
<accession>A0A1A8YTP4</accession>
<keyword evidence="4" id="KW-1185">Reference proteome</keyword>
<dbReference type="Proteomes" id="UP000078555">
    <property type="component" value="Unassembled WGS sequence"/>
</dbReference>
<evidence type="ECO:0000313" key="3">
    <source>
        <dbReference type="Proteomes" id="UP000078550"/>
    </source>
</evidence>
<dbReference type="EMBL" id="FLRD01000070">
    <property type="protein sequence ID" value="SBT34442.1"/>
    <property type="molecule type" value="Genomic_DNA"/>
</dbReference>
<protein>
    <submittedName>
        <fullName evidence="2">Uncharacterized protein</fullName>
    </submittedName>
</protein>
<gene>
    <name evidence="1" type="ORF">POVWA1_022330</name>
    <name evidence="2" type="ORF">POVWA2_022150</name>
</gene>